<feature type="transmembrane region" description="Helical" evidence="1">
    <location>
        <begin position="204"/>
        <end position="226"/>
    </location>
</feature>
<keyword evidence="1" id="KW-1133">Transmembrane helix</keyword>
<protein>
    <recommendedName>
        <fullName evidence="2">CAAX prenyl protease 2/Lysostaphin resistance protein A-like domain-containing protein</fullName>
    </recommendedName>
</protein>
<evidence type="ECO:0000313" key="3">
    <source>
        <dbReference type="EMBL" id="KAI5415344.1"/>
    </source>
</evidence>
<dbReference type="Pfam" id="PF02517">
    <property type="entry name" value="Rce1-like"/>
    <property type="match status" value="1"/>
</dbReference>
<dbReference type="PANTHER" id="PTHR43592:SF20">
    <property type="entry name" value="ALPHA_BETA-HYDROLASES SUPERFAMILY PROTEIN"/>
    <property type="match status" value="1"/>
</dbReference>
<proteinExistence type="predicted"/>
<name>A0A9D5AQG7_PEA</name>
<comment type="caution">
    <text evidence="3">The sequence shown here is derived from an EMBL/GenBank/DDBJ whole genome shotgun (WGS) entry which is preliminary data.</text>
</comment>
<reference evidence="3 4" key="1">
    <citation type="journal article" date="2022" name="Nat. Genet.">
        <title>Improved pea reference genome and pan-genome highlight genomic features and evolutionary characteristics.</title>
        <authorList>
            <person name="Yang T."/>
            <person name="Liu R."/>
            <person name="Luo Y."/>
            <person name="Hu S."/>
            <person name="Wang D."/>
            <person name="Wang C."/>
            <person name="Pandey M.K."/>
            <person name="Ge S."/>
            <person name="Xu Q."/>
            <person name="Li N."/>
            <person name="Li G."/>
            <person name="Huang Y."/>
            <person name="Saxena R.K."/>
            <person name="Ji Y."/>
            <person name="Li M."/>
            <person name="Yan X."/>
            <person name="He Y."/>
            <person name="Liu Y."/>
            <person name="Wang X."/>
            <person name="Xiang C."/>
            <person name="Varshney R.K."/>
            <person name="Ding H."/>
            <person name="Gao S."/>
            <person name="Zong X."/>
        </authorList>
    </citation>
    <scope>NUCLEOTIDE SEQUENCE [LARGE SCALE GENOMIC DNA]</scope>
    <source>
        <strain evidence="3 4">cv. Zhongwan 6</strain>
    </source>
</reference>
<dbReference type="Gramene" id="Psat04G0069400-T5">
    <property type="protein sequence ID" value="KAI5415344.1"/>
    <property type="gene ID" value="KIW84_040694"/>
</dbReference>
<dbReference type="AlphaFoldDB" id="A0A9D5AQG7"/>
<dbReference type="InterPro" id="IPR003675">
    <property type="entry name" value="Rce1/LyrA-like_dom"/>
</dbReference>
<feature type="transmembrane region" description="Helical" evidence="1">
    <location>
        <begin position="246"/>
        <end position="266"/>
    </location>
</feature>
<dbReference type="EMBL" id="JAMSHJ010000004">
    <property type="protein sequence ID" value="KAI5415344.1"/>
    <property type="molecule type" value="Genomic_DNA"/>
</dbReference>
<feature type="transmembrane region" description="Helical" evidence="1">
    <location>
        <begin position="84"/>
        <end position="111"/>
    </location>
</feature>
<organism evidence="3 4">
    <name type="scientific">Pisum sativum</name>
    <name type="common">Garden pea</name>
    <name type="synonym">Lathyrus oleraceus</name>
    <dbReference type="NCBI Taxonomy" id="3888"/>
    <lineage>
        <taxon>Eukaryota</taxon>
        <taxon>Viridiplantae</taxon>
        <taxon>Streptophyta</taxon>
        <taxon>Embryophyta</taxon>
        <taxon>Tracheophyta</taxon>
        <taxon>Spermatophyta</taxon>
        <taxon>Magnoliopsida</taxon>
        <taxon>eudicotyledons</taxon>
        <taxon>Gunneridae</taxon>
        <taxon>Pentapetalae</taxon>
        <taxon>rosids</taxon>
        <taxon>fabids</taxon>
        <taxon>Fabales</taxon>
        <taxon>Fabaceae</taxon>
        <taxon>Papilionoideae</taxon>
        <taxon>50 kb inversion clade</taxon>
        <taxon>NPAAA clade</taxon>
        <taxon>Hologalegina</taxon>
        <taxon>IRL clade</taxon>
        <taxon>Fabeae</taxon>
        <taxon>Lathyrus</taxon>
    </lineage>
</organism>
<evidence type="ECO:0000256" key="1">
    <source>
        <dbReference type="SAM" id="Phobius"/>
    </source>
</evidence>
<feature type="transmembrane region" description="Helical" evidence="1">
    <location>
        <begin position="167"/>
        <end position="192"/>
    </location>
</feature>
<evidence type="ECO:0000259" key="2">
    <source>
        <dbReference type="Pfam" id="PF02517"/>
    </source>
</evidence>
<keyword evidence="4" id="KW-1185">Reference proteome</keyword>
<dbReference type="Proteomes" id="UP001058974">
    <property type="component" value="Chromosome 4"/>
</dbReference>
<keyword evidence="1" id="KW-0812">Transmembrane</keyword>
<feature type="domain" description="CAAX prenyl protease 2/Lysostaphin resistance protein A-like" evidence="2">
    <location>
        <begin position="131"/>
        <end position="214"/>
    </location>
</feature>
<accession>A0A9D5AQG7</accession>
<dbReference type="GO" id="GO:0080120">
    <property type="term" value="P:CAAX-box protein maturation"/>
    <property type="evidence" value="ECO:0007669"/>
    <property type="project" value="UniProtKB-ARBA"/>
</dbReference>
<gene>
    <name evidence="3" type="ORF">KIW84_040694</name>
</gene>
<dbReference type="PANTHER" id="PTHR43592">
    <property type="entry name" value="CAAX AMINO TERMINAL PROTEASE"/>
    <property type="match status" value="1"/>
</dbReference>
<feature type="transmembrane region" description="Helical" evidence="1">
    <location>
        <begin position="123"/>
        <end position="144"/>
    </location>
</feature>
<sequence length="278" mass="30218">MPSDSPPSDPTVAFSSAINHHARAALLPECGPHAPPLSRKCQPVRWPIPAVFRQSTRLSPSVPDPASVLLSDSWETLIEYLKGLVGGVLFIFSIHAVNAFLGCASFSWPHIIPSLDIIAWLKVYGQMGLLIVQGTVMASAISLVEELLFRSWLPQEIAVDLGYHKGIIISGLAFSFLQRSLSSIPGLLLLSLSLSGARQRNRGSLYVPIGLRAGMLASTFILQRGGFLTYNYKGNIPLWVIGSHPFQPFSGLVGLVFCLSLAIILYPRETSQKSEAKE</sequence>
<evidence type="ECO:0000313" key="4">
    <source>
        <dbReference type="Proteomes" id="UP001058974"/>
    </source>
</evidence>
<keyword evidence="1" id="KW-0472">Membrane</keyword>
<dbReference type="GO" id="GO:0004175">
    <property type="term" value="F:endopeptidase activity"/>
    <property type="evidence" value="ECO:0007669"/>
    <property type="project" value="UniProtKB-ARBA"/>
</dbReference>